<gene>
    <name evidence="2" type="ORF">TNCT_678181</name>
</gene>
<protein>
    <submittedName>
        <fullName evidence="2">Uncharacterized protein</fullName>
    </submittedName>
</protein>
<feature type="region of interest" description="Disordered" evidence="1">
    <location>
        <begin position="1"/>
        <end position="47"/>
    </location>
</feature>
<keyword evidence="3" id="KW-1185">Reference proteome</keyword>
<feature type="compositionally biased region" description="Basic and acidic residues" evidence="1">
    <location>
        <begin position="78"/>
        <end position="88"/>
    </location>
</feature>
<reference evidence="2" key="1">
    <citation type="submission" date="2020-07" db="EMBL/GenBank/DDBJ databases">
        <title>Multicomponent nature underlies the extraordinary mechanical properties of spider dragline silk.</title>
        <authorList>
            <person name="Kono N."/>
            <person name="Nakamura H."/>
            <person name="Mori M."/>
            <person name="Yoshida Y."/>
            <person name="Ohtoshi R."/>
            <person name="Malay A.D."/>
            <person name="Moran D.A.P."/>
            <person name="Tomita M."/>
            <person name="Numata K."/>
            <person name="Arakawa K."/>
        </authorList>
    </citation>
    <scope>NUCLEOTIDE SEQUENCE</scope>
</reference>
<feature type="region of interest" description="Disordered" evidence="1">
    <location>
        <begin position="61"/>
        <end position="139"/>
    </location>
</feature>
<comment type="caution">
    <text evidence="2">The sequence shown here is derived from an EMBL/GenBank/DDBJ whole genome shotgun (WGS) entry which is preliminary data.</text>
</comment>
<feature type="compositionally biased region" description="Basic and acidic residues" evidence="1">
    <location>
        <begin position="95"/>
        <end position="112"/>
    </location>
</feature>
<proteinExistence type="predicted"/>
<dbReference type="Proteomes" id="UP000887116">
    <property type="component" value="Unassembled WGS sequence"/>
</dbReference>
<evidence type="ECO:0000313" key="2">
    <source>
        <dbReference type="EMBL" id="GFQ89377.1"/>
    </source>
</evidence>
<evidence type="ECO:0000256" key="1">
    <source>
        <dbReference type="SAM" id="MobiDB-lite"/>
    </source>
</evidence>
<dbReference type="AlphaFoldDB" id="A0A8X6FUB9"/>
<organism evidence="2 3">
    <name type="scientific">Trichonephila clavata</name>
    <name type="common">Joro spider</name>
    <name type="synonym">Nephila clavata</name>
    <dbReference type="NCBI Taxonomy" id="2740835"/>
    <lineage>
        <taxon>Eukaryota</taxon>
        <taxon>Metazoa</taxon>
        <taxon>Ecdysozoa</taxon>
        <taxon>Arthropoda</taxon>
        <taxon>Chelicerata</taxon>
        <taxon>Arachnida</taxon>
        <taxon>Araneae</taxon>
        <taxon>Araneomorphae</taxon>
        <taxon>Entelegynae</taxon>
        <taxon>Araneoidea</taxon>
        <taxon>Nephilidae</taxon>
        <taxon>Trichonephila</taxon>
    </lineage>
</organism>
<dbReference type="EMBL" id="BMAO01023553">
    <property type="protein sequence ID" value="GFQ89377.1"/>
    <property type="molecule type" value="Genomic_DNA"/>
</dbReference>
<sequence>MERRRPPGARCREGDPVPARASSSAVRLFRAPEARPSPTRLVPRGGRSFGRLLEVGNVYNAGGGSCGSATSRSVTHPTRLETRTKESCSRASLKVLREAQRRSESVDRDPSCDSRGAQRPPVPRSGNGARARGQGPDRW</sequence>
<accession>A0A8X6FUB9</accession>
<evidence type="ECO:0000313" key="3">
    <source>
        <dbReference type="Proteomes" id="UP000887116"/>
    </source>
</evidence>
<feature type="compositionally biased region" description="Polar residues" evidence="1">
    <location>
        <begin position="67"/>
        <end position="76"/>
    </location>
</feature>
<feature type="compositionally biased region" description="Basic and acidic residues" evidence="1">
    <location>
        <begin position="1"/>
        <end position="15"/>
    </location>
</feature>
<name>A0A8X6FUB9_TRICU</name>